<organism evidence="2 3">
    <name type="scientific">Candidatus Faecenecus gallistercoris</name>
    <dbReference type="NCBI Taxonomy" id="2840793"/>
    <lineage>
        <taxon>Bacteria</taxon>
        <taxon>Bacillati</taxon>
        <taxon>Bacillota</taxon>
        <taxon>Bacillota incertae sedis</taxon>
        <taxon>Candidatus Faecenecus</taxon>
    </lineage>
</organism>
<protein>
    <submittedName>
        <fullName evidence="2">Uncharacterized protein</fullName>
    </submittedName>
</protein>
<accession>A0A9D1CLT4</accession>
<reference evidence="2" key="1">
    <citation type="submission" date="2020-10" db="EMBL/GenBank/DDBJ databases">
        <authorList>
            <person name="Gilroy R."/>
        </authorList>
    </citation>
    <scope>NUCLEOTIDE SEQUENCE</scope>
    <source>
        <strain evidence="2">CHK165-10780</strain>
    </source>
</reference>
<keyword evidence="1" id="KW-0812">Transmembrane</keyword>
<evidence type="ECO:0000313" key="2">
    <source>
        <dbReference type="EMBL" id="HIQ65134.1"/>
    </source>
</evidence>
<evidence type="ECO:0000313" key="3">
    <source>
        <dbReference type="Proteomes" id="UP000886725"/>
    </source>
</evidence>
<sequence length="46" mass="5442">MKLLKKYGHFILLMFIFIGMIIFLSQNTLSKYRDEFDGLTSVQLAR</sequence>
<name>A0A9D1CLT4_9FIRM</name>
<dbReference type="Proteomes" id="UP000886725">
    <property type="component" value="Unassembled WGS sequence"/>
</dbReference>
<keyword evidence="1" id="KW-1133">Transmembrane helix</keyword>
<comment type="caution">
    <text evidence="2">The sequence shown here is derived from an EMBL/GenBank/DDBJ whole genome shotgun (WGS) entry which is preliminary data.</text>
</comment>
<dbReference type="AlphaFoldDB" id="A0A9D1CLT4"/>
<dbReference type="EMBL" id="DVFU01000101">
    <property type="protein sequence ID" value="HIQ65134.1"/>
    <property type="molecule type" value="Genomic_DNA"/>
</dbReference>
<feature type="transmembrane region" description="Helical" evidence="1">
    <location>
        <begin position="7"/>
        <end position="25"/>
    </location>
</feature>
<proteinExistence type="predicted"/>
<keyword evidence="1" id="KW-0472">Membrane</keyword>
<gene>
    <name evidence="2" type="ORF">IAC85_05285</name>
</gene>
<reference evidence="2" key="2">
    <citation type="journal article" date="2021" name="PeerJ">
        <title>Extensive microbial diversity within the chicken gut microbiome revealed by metagenomics and culture.</title>
        <authorList>
            <person name="Gilroy R."/>
            <person name="Ravi A."/>
            <person name="Getino M."/>
            <person name="Pursley I."/>
            <person name="Horton D.L."/>
            <person name="Alikhan N.F."/>
            <person name="Baker D."/>
            <person name="Gharbi K."/>
            <person name="Hall N."/>
            <person name="Watson M."/>
            <person name="Adriaenssens E.M."/>
            <person name="Foster-Nyarko E."/>
            <person name="Jarju S."/>
            <person name="Secka A."/>
            <person name="Antonio M."/>
            <person name="Oren A."/>
            <person name="Chaudhuri R.R."/>
            <person name="La Ragione R."/>
            <person name="Hildebrand F."/>
            <person name="Pallen M.J."/>
        </authorList>
    </citation>
    <scope>NUCLEOTIDE SEQUENCE</scope>
    <source>
        <strain evidence="2">CHK165-10780</strain>
    </source>
</reference>
<evidence type="ECO:0000256" key="1">
    <source>
        <dbReference type="SAM" id="Phobius"/>
    </source>
</evidence>